<dbReference type="GeneID" id="63780826"/>
<proteinExistence type="predicted"/>
<dbReference type="RefSeq" id="XP_040709622.1">
    <property type="nucleotide sequence ID" value="XM_040864614.1"/>
</dbReference>
<dbReference type="OrthoDB" id="5242790at2759"/>
<dbReference type="Proteomes" id="UP000193689">
    <property type="component" value="Unassembled WGS sequence"/>
</dbReference>
<keyword evidence="3" id="KW-1185">Reference proteome</keyword>
<protein>
    <submittedName>
        <fullName evidence="2">Uncharacterized protein</fullName>
    </submittedName>
</protein>
<accession>A0A1Y2D9Y3</accession>
<evidence type="ECO:0000313" key="2">
    <source>
        <dbReference type="EMBL" id="ORY55475.1"/>
    </source>
</evidence>
<feature type="compositionally biased region" description="Polar residues" evidence="1">
    <location>
        <begin position="1"/>
        <end position="11"/>
    </location>
</feature>
<feature type="region of interest" description="Disordered" evidence="1">
    <location>
        <begin position="1"/>
        <end position="34"/>
    </location>
</feature>
<evidence type="ECO:0000313" key="3">
    <source>
        <dbReference type="Proteomes" id="UP000193689"/>
    </source>
</evidence>
<gene>
    <name evidence="2" type="ORF">BCR38DRAFT_491102</name>
</gene>
<evidence type="ECO:0000256" key="1">
    <source>
        <dbReference type="SAM" id="MobiDB-lite"/>
    </source>
</evidence>
<dbReference type="EMBL" id="MCFJ01000027">
    <property type="protein sequence ID" value="ORY55475.1"/>
    <property type="molecule type" value="Genomic_DNA"/>
</dbReference>
<comment type="caution">
    <text evidence="2">The sequence shown here is derived from an EMBL/GenBank/DDBJ whole genome shotgun (WGS) entry which is preliminary data.</text>
</comment>
<dbReference type="AlphaFoldDB" id="A0A1Y2D9Y3"/>
<name>A0A1Y2D9Y3_9PEZI</name>
<dbReference type="InParanoid" id="A0A1Y2D9Y3"/>
<sequence>MPVPQEPQQQAPMDANPQDGVVTQQPGAEPQPDMNLRGGEEAGCEMCCGLCGCQEACC</sequence>
<organism evidence="2 3">
    <name type="scientific">Pseudomassariella vexata</name>
    <dbReference type="NCBI Taxonomy" id="1141098"/>
    <lineage>
        <taxon>Eukaryota</taxon>
        <taxon>Fungi</taxon>
        <taxon>Dikarya</taxon>
        <taxon>Ascomycota</taxon>
        <taxon>Pezizomycotina</taxon>
        <taxon>Sordariomycetes</taxon>
        <taxon>Xylariomycetidae</taxon>
        <taxon>Amphisphaeriales</taxon>
        <taxon>Pseudomassariaceae</taxon>
        <taxon>Pseudomassariella</taxon>
    </lineage>
</organism>
<reference evidence="2 3" key="1">
    <citation type="submission" date="2016-07" db="EMBL/GenBank/DDBJ databases">
        <title>Pervasive Adenine N6-methylation of Active Genes in Fungi.</title>
        <authorList>
            <consortium name="DOE Joint Genome Institute"/>
            <person name="Mondo S.J."/>
            <person name="Dannebaum R.O."/>
            <person name="Kuo R.C."/>
            <person name="Labutti K."/>
            <person name="Haridas S."/>
            <person name="Kuo A."/>
            <person name="Salamov A."/>
            <person name="Ahrendt S.R."/>
            <person name="Lipzen A."/>
            <person name="Sullivan W."/>
            <person name="Andreopoulos W.B."/>
            <person name="Clum A."/>
            <person name="Lindquist E."/>
            <person name="Daum C."/>
            <person name="Ramamoorthy G.K."/>
            <person name="Gryganskyi A."/>
            <person name="Culley D."/>
            <person name="Magnuson J.K."/>
            <person name="James T.Y."/>
            <person name="O'Malley M.A."/>
            <person name="Stajich J.E."/>
            <person name="Spatafora J.W."/>
            <person name="Visel A."/>
            <person name="Grigoriev I.V."/>
        </authorList>
    </citation>
    <scope>NUCLEOTIDE SEQUENCE [LARGE SCALE GENOMIC DNA]</scope>
    <source>
        <strain evidence="2 3">CBS 129021</strain>
    </source>
</reference>